<feature type="binding site" evidence="11">
    <location>
        <position position="56"/>
    </location>
    <ligand>
        <name>Zn(2+)</name>
        <dbReference type="ChEBI" id="CHEBI:29105"/>
    </ligand>
</feature>
<feature type="domain" description="C2H2-type" evidence="13">
    <location>
        <begin position="414"/>
        <end position="442"/>
    </location>
</feature>
<feature type="domain" description="C2H2-type" evidence="13">
    <location>
        <begin position="386"/>
        <end position="413"/>
    </location>
</feature>
<dbReference type="Gene3D" id="3.30.160.60">
    <property type="entry name" value="Classic Zinc Finger"/>
    <property type="match status" value="5"/>
</dbReference>
<dbReference type="Pfam" id="PF07776">
    <property type="entry name" value="zf-AD"/>
    <property type="match status" value="1"/>
</dbReference>
<evidence type="ECO:0000256" key="3">
    <source>
        <dbReference type="ARBA" id="ARBA00022737"/>
    </source>
</evidence>
<keyword evidence="8" id="KW-0804">Transcription</keyword>
<evidence type="ECO:0000259" key="13">
    <source>
        <dbReference type="PROSITE" id="PS50157"/>
    </source>
</evidence>
<evidence type="ECO:0000256" key="6">
    <source>
        <dbReference type="ARBA" id="ARBA00023015"/>
    </source>
</evidence>
<name>A0ABM1Q694_DROAR</name>
<feature type="region of interest" description="Disordered" evidence="12">
    <location>
        <begin position="263"/>
        <end position="294"/>
    </location>
</feature>
<keyword evidence="4 10" id="KW-0863">Zinc-finger</keyword>
<dbReference type="SMART" id="SM00868">
    <property type="entry name" value="zf-AD"/>
    <property type="match status" value="1"/>
</dbReference>
<proteinExistence type="predicted"/>
<evidence type="ECO:0000313" key="16">
    <source>
        <dbReference type="RefSeq" id="XP_017874980.1"/>
    </source>
</evidence>
<feature type="region of interest" description="Disordered" evidence="12">
    <location>
        <begin position="121"/>
        <end position="142"/>
    </location>
</feature>
<keyword evidence="7" id="KW-0238">DNA-binding</keyword>
<dbReference type="SUPFAM" id="SSF57716">
    <property type="entry name" value="Glucocorticoid receptor-like (DNA-binding domain)"/>
    <property type="match status" value="1"/>
</dbReference>
<dbReference type="InterPro" id="IPR013087">
    <property type="entry name" value="Znf_C2H2_type"/>
</dbReference>
<dbReference type="PROSITE" id="PS00028">
    <property type="entry name" value="ZINC_FINGER_C2H2_1"/>
    <property type="match status" value="6"/>
</dbReference>
<feature type="binding site" evidence="11">
    <location>
        <position position="8"/>
    </location>
    <ligand>
        <name>Zn(2+)</name>
        <dbReference type="ChEBI" id="CHEBI:29105"/>
    </ligand>
</feature>
<evidence type="ECO:0000256" key="12">
    <source>
        <dbReference type="SAM" id="MobiDB-lite"/>
    </source>
</evidence>
<evidence type="ECO:0000256" key="7">
    <source>
        <dbReference type="ARBA" id="ARBA00023125"/>
    </source>
</evidence>
<keyword evidence="9" id="KW-0539">Nucleus</keyword>
<evidence type="ECO:0000256" key="8">
    <source>
        <dbReference type="ARBA" id="ARBA00023163"/>
    </source>
</evidence>
<dbReference type="InterPro" id="IPR050331">
    <property type="entry name" value="Zinc_finger"/>
</dbReference>
<evidence type="ECO:0000259" key="14">
    <source>
        <dbReference type="PROSITE" id="PS51915"/>
    </source>
</evidence>
<evidence type="ECO:0000256" key="11">
    <source>
        <dbReference type="PROSITE-ProRule" id="PRU01263"/>
    </source>
</evidence>
<feature type="domain" description="C2H2-type" evidence="13">
    <location>
        <begin position="232"/>
        <end position="260"/>
    </location>
</feature>
<feature type="compositionally biased region" description="Basic and acidic residues" evidence="12">
    <location>
        <begin position="281"/>
        <end position="293"/>
    </location>
</feature>
<evidence type="ECO:0000256" key="9">
    <source>
        <dbReference type="ARBA" id="ARBA00023242"/>
    </source>
</evidence>
<dbReference type="PROSITE" id="PS51915">
    <property type="entry name" value="ZAD"/>
    <property type="match status" value="1"/>
</dbReference>
<evidence type="ECO:0000256" key="2">
    <source>
        <dbReference type="ARBA" id="ARBA00022723"/>
    </source>
</evidence>
<reference evidence="15" key="1">
    <citation type="journal article" date="1997" name="Nucleic Acids Res.">
        <title>tRNAscan-SE: a program for improved detection of transfer RNA genes in genomic sequence.</title>
        <authorList>
            <person name="Lowe T.M."/>
            <person name="Eddy S.R."/>
        </authorList>
    </citation>
    <scope>NUCLEOTIDE SEQUENCE [LARGE SCALE GENOMIC DNA]</scope>
</reference>
<dbReference type="Pfam" id="PF00096">
    <property type="entry name" value="zf-C2H2"/>
    <property type="match status" value="5"/>
</dbReference>
<evidence type="ECO:0000256" key="4">
    <source>
        <dbReference type="ARBA" id="ARBA00022771"/>
    </source>
</evidence>
<organism evidence="15 16">
    <name type="scientific">Drosophila arizonae</name>
    <name type="common">Fruit fly</name>
    <dbReference type="NCBI Taxonomy" id="7263"/>
    <lineage>
        <taxon>Eukaryota</taxon>
        <taxon>Metazoa</taxon>
        <taxon>Ecdysozoa</taxon>
        <taxon>Arthropoda</taxon>
        <taxon>Hexapoda</taxon>
        <taxon>Insecta</taxon>
        <taxon>Pterygota</taxon>
        <taxon>Neoptera</taxon>
        <taxon>Endopterygota</taxon>
        <taxon>Diptera</taxon>
        <taxon>Brachycera</taxon>
        <taxon>Muscomorpha</taxon>
        <taxon>Ephydroidea</taxon>
        <taxon>Drosophilidae</taxon>
        <taxon>Drosophila</taxon>
    </lineage>
</organism>
<feature type="domain" description="C2H2-type" evidence="13">
    <location>
        <begin position="149"/>
        <end position="176"/>
    </location>
</feature>
<dbReference type="SUPFAM" id="SSF57667">
    <property type="entry name" value="beta-beta-alpha zinc fingers"/>
    <property type="match status" value="3"/>
</dbReference>
<dbReference type="InterPro" id="IPR036236">
    <property type="entry name" value="Znf_C2H2_sf"/>
</dbReference>
<evidence type="ECO:0000313" key="15">
    <source>
        <dbReference type="Proteomes" id="UP000694904"/>
    </source>
</evidence>
<dbReference type="PANTHER" id="PTHR16515:SF49">
    <property type="entry name" value="GASTRULA ZINC FINGER PROTEIN XLCGF49.1-LIKE-RELATED"/>
    <property type="match status" value="1"/>
</dbReference>
<dbReference type="Gene3D" id="3.40.1800.20">
    <property type="match status" value="1"/>
</dbReference>
<feature type="binding site" evidence="11">
    <location>
        <position position="5"/>
    </location>
    <ligand>
        <name>Zn(2+)</name>
        <dbReference type="ChEBI" id="CHEBI:29105"/>
    </ligand>
</feature>
<dbReference type="InterPro" id="IPR012934">
    <property type="entry name" value="Znf_AD"/>
</dbReference>
<keyword evidence="5 11" id="KW-0862">Zinc</keyword>
<dbReference type="PROSITE" id="PS50157">
    <property type="entry name" value="ZINC_FINGER_C2H2_2"/>
    <property type="match status" value="6"/>
</dbReference>
<protein>
    <submittedName>
        <fullName evidence="16">Zinc finger protein 226 isoform X1</fullName>
    </submittedName>
</protein>
<comment type="subcellular location">
    <subcellularLocation>
        <location evidence="1">Nucleus</location>
    </subcellularLocation>
</comment>
<gene>
    <name evidence="16" type="primary">LOC108621894</name>
</gene>
<accession>A0ABM1Q694</accession>
<dbReference type="RefSeq" id="XP_017874980.1">
    <property type="nucleotide sequence ID" value="XM_018019491.1"/>
</dbReference>
<dbReference type="SMART" id="SM00355">
    <property type="entry name" value="ZnF_C2H2"/>
    <property type="match status" value="6"/>
</dbReference>
<evidence type="ECO:0000256" key="10">
    <source>
        <dbReference type="PROSITE-ProRule" id="PRU00042"/>
    </source>
</evidence>
<dbReference type="GeneID" id="108621894"/>
<reference evidence="16" key="3">
    <citation type="submission" date="2025-08" db="UniProtKB">
        <authorList>
            <consortium name="RefSeq"/>
        </authorList>
    </citation>
    <scope>IDENTIFICATION</scope>
    <source>
        <tissue evidence="16">Whole organism</tissue>
    </source>
</reference>
<dbReference type="PANTHER" id="PTHR16515">
    <property type="entry name" value="PR DOMAIN ZINC FINGER PROTEIN"/>
    <property type="match status" value="1"/>
</dbReference>
<reference evidence="15" key="2">
    <citation type="journal article" date="2016" name="G3 (Bethesda)">
        <title>Genome Evolution in Three Species of Cactophilic Drosophila.</title>
        <authorList>
            <person name="Sanchez-Flores A."/>
            <person name="Penazola F."/>
            <person name="Carpinteyro-Ponce J."/>
            <person name="Nazario-Yepiz N."/>
            <person name="Abreu-Goodger C."/>
            <person name="Machado C.A."/>
            <person name="Markow T.A."/>
        </authorList>
    </citation>
    <scope>NUCLEOTIDE SEQUENCE [LARGE SCALE GENOMIC DNA]</scope>
</reference>
<sequence>MDKLCRVCMDDSVTLVDIFNERQQPSTEQPSLCEILNEFCEVKQDDILPQQICLSCVLAAQNAYKFKRTFEETERKLLLLQNIKICEEDNTALPCVQAIYDKDRQAVNLSCVKLEPLNEDEVAAQDDEPEEDDENEEPGENEIEYGRPYKCQFCEKSFGRNYLLSVHEMRHTGEKIHFCDICGKGFIRRHDVKVHIRTHTGERPFQCPQCPRTFIQNHVLKAHLRQHPTLNFHCDHCMKGFRLRSQLTTHLSRVHETMNNPVKKPGTSQIKKEKTKTRVGKKLEKNERKKKNESSINALERGLRNGLAPVAYEELDVKCELDDLETKLSVELNSLNIKCESVDSKTKRYKQVQSKKKVLPKNCSPLMKGTSKVINNIQRNGKANKFFCETCGKGFVRRCALLVHNRVHTGERPYKCQYCGYAFTQAQALKRHVNRIHKNSVQDVLVPTTKRAIVRIARIHLPPSATTVKSED</sequence>
<keyword evidence="2 11" id="KW-0479">Metal-binding</keyword>
<feature type="domain" description="C2H2-type" evidence="13">
    <location>
        <begin position="177"/>
        <end position="204"/>
    </location>
</feature>
<keyword evidence="3" id="KW-0677">Repeat</keyword>
<dbReference type="Proteomes" id="UP000694904">
    <property type="component" value="Chromosome 2"/>
</dbReference>
<keyword evidence="15" id="KW-1185">Reference proteome</keyword>
<keyword evidence="6" id="KW-0805">Transcription regulation</keyword>
<feature type="domain" description="ZAD" evidence="14">
    <location>
        <begin position="3"/>
        <end position="80"/>
    </location>
</feature>
<evidence type="ECO:0000256" key="5">
    <source>
        <dbReference type="ARBA" id="ARBA00022833"/>
    </source>
</evidence>
<feature type="domain" description="C2H2-type" evidence="13">
    <location>
        <begin position="205"/>
        <end position="227"/>
    </location>
</feature>
<evidence type="ECO:0000256" key="1">
    <source>
        <dbReference type="ARBA" id="ARBA00004123"/>
    </source>
</evidence>
<feature type="binding site" evidence="11">
    <location>
        <position position="53"/>
    </location>
    <ligand>
        <name>Zn(2+)</name>
        <dbReference type="ChEBI" id="CHEBI:29105"/>
    </ligand>
</feature>